<dbReference type="AlphaFoldDB" id="A0A9W7ZVQ4"/>
<evidence type="ECO:0000313" key="2">
    <source>
        <dbReference type="EMBL" id="KAJ1911685.1"/>
    </source>
</evidence>
<dbReference type="PANTHER" id="PTHR47447">
    <property type="entry name" value="OS03G0856100 PROTEIN"/>
    <property type="match status" value="1"/>
</dbReference>
<dbReference type="OrthoDB" id="185373at2759"/>
<evidence type="ECO:0008006" key="4">
    <source>
        <dbReference type="Google" id="ProtNLM"/>
    </source>
</evidence>
<proteinExistence type="predicted"/>
<dbReference type="EMBL" id="JANBPT010000904">
    <property type="protein sequence ID" value="KAJ1911685.1"/>
    <property type="molecule type" value="Genomic_DNA"/>
</dbReference>
<evidence type="ECO:0000313" key="3">
    <source>
        <dbReference type="Proteomes" id="UP001150569"/>
    </source>
</evidence>
<organism evidence="2 3">
    <name type="scientific">Tieghemiomyces parasiticus</name>
    <dbReference type="NCBI Taxonomy" id="78921"/>
    <lineage>
        <taxon>Eukaryota</taxon>
        <taxon>Fungi</taxon>
        <taxon>Fungi incertae sedis</taxon>
        <taxon>Zoopagomycota</taxon>
        <taxon>Kickxellomycotina</taxon>
        <taxon>Dimargaritomycetes</taxon>
        <taxon>Dimargaritales</taxon>
        <taxon>Dimargaritaceae</taxon>
        <taxon>Tieghemiomyces</taxon>
    </lineage>
</organism>
<dbReference type="Gene3D" id="1.25.40.10">
    <property type="entry name" value="Tetratricopeptide repeat domain"/>
    <property type="match status" value="1"/>
</dbReference>
<accession>A0A9W7ZVQ4</accession>
<name>A0A9W7ZVQ4_9FUNG</name>
<keyword evidence="1" id="KW-0677">Repeat</keyword>
<reference evidence="2" key="1">
    <citation type="submission" date="2022-07" db="EMBL/GenBank/DDBJ databases">
        <title>Phylogenomic reconstructions and comparative analyses of Kickxellomycotina fungi.</title>
        <authorList>
            <person name="Reynolds N.K."/>
            <person name="Stajich J.E."/>
            <person name="Barry K."/>
            <person name="Grigoriev I.V."/>
            <person name="Crous P."/>
            <person name="Smith M.E."/>
        </authorList>
    </citation>
    <scope>NUCLEOTIDE SEQUENCE</scope>
    <source>
        <strain evidence="2">RSA 861</strain>
    </source>
</reference>
<comment type="caution">
    <text evidence="2">The sequence shown here is derived from an EMBL/GenBank/DDBJ whole genome shotgun (WGS) entry which is preliminary data.</text>
</comment>
<keyword evidence="3" id="KW-1185">Reference proteome</keyword>
<dbReference type="InterPro" id="IPR011990">
    <property type="entry name" value="TPR-like_helical_dom_sf"/>
</dbReference>
<dbReference type="Proteomes" id="UP001150569">
    <property type="component" value="Unassembled WGS sequence"/>
</dbReference>
<protein>
    <recommendedName>
        <fullName evidence="4">Pentatricopeptide repeat-containing protein</fullName>
    </recommendedName>
</protein>
<evidence type="ECO:0000256" key="1">
    <source>
        <dbReference type="ARBA" id="ARBA00022737"/>
    </source>
</evidence>
<sequence>MLSRTQILANPFLIRPLRPAKPCVPTLAPPERPADPAPWIRTGRQFVRGALAAANQPLSSSLLSTSPRLVLSRLVETCHQTGSVVLLDRLLVLAERHGVVPQKLAFDRALDTYLRAGRPAAAWRVWQRWREAGKPVTSYAVHTLLRHLTAARDGRRIRAFAADLPTLPGITVGVPTCNLLIAALGRVGELNYVHHVFQFLRAGPGPDRATYTVIANALAEAEAPAAIVHGYCVLAERERGWTWDAELYVAFVCAYARGGAADRAVALYRALRHQELPIASPGITRLVMALGHTGQLDLVLRLIDDLPGPAAGPSDTVSPLPPLALPHLGAALHVSLVSRVHHPIPGLLRRVTVHGFSLTTPLVNLLIRYGVQTRRDGLVGSAPDLLRRHRLIPDPSTVFNLVLAHCRSNAPERAAIYLQPGVAVGKSTLDLLLHAAATRSGHVDLGRSLVARFAPALATCGERTACLLLNLALSVRTVGPLQPYLADLSERPWTSGHFYAVMIQAGEALQWPDLTASWVQRALLTGAHRYHAGLALAVARRAADGQLPAIHLHDVARAPVTLTPGLTATLLYGLVRQGDAAAGWDVWRRWTAPADPPLSAIVLVAFLYLALGTGRGAAVAQLAHQPRYRSLLAQPVVWERLLLLCARDGRCDMVDSVLSNVLPQFDIRLSEAALQRLWSAVRDSTSRRLVRKPASDVRPLV</sequence>
<gene>
    <name evidence="2" type="ORF">IWQ60_010022</name>
</gene>
<dbReference type="PANTHER" id="PTHR47447:SF24">
    <property type="entry name" value="PENTATRICOPEPTIDE REPEAT-CONTAINING PROTEIN"/>
    <property type="match status" value="1"/>
</dbReference>